<comment type="caution">
    <text evidence="1">The sequence shown here is derived from an EMBL/GenBank/DDBJ whole genome shotgun (WGS) entry which is preliminary data.</text>
</comment>
<accession>A0A226GQ46</accession>
<proteinExistence type="predicted"/>
<organism evidence="1 2">
    <name type="scientific">Flavobacterium hercynium</name>
    <dbReference type="NCBI Taxonomy" id="387094"/>
    <lineage>
        <taxon>Bacteria</taxon>
        <taxon>Pseudomonadati</taxon>
        <taxon>Bacteroidota</taxon>
        <taxon>Flavobacteriia</taxon>
        <taxon>Flavobacteriales</taxon>
        <taxon>Flavobacteriaceae</taxon>
        <taxon>Flavobacterium</taxon>
    </lineage>
</organism>
<evidence type="ECO:0000313" key="1">
    <source>
        <dbReference type="EMBL" id="OXA84045.1"/>
    </source>
</evidence>
<dbReference type="OrthoDB" id="9794546at2"/>
<reference evidence="1 2" key="1">
    <citation type="submission" date="2016-11" db="EMBL/GenBank/DDBJ databases">
        <title>Whole genomes of Flavobacteriaceae.</title>
        <authorList>
            <person name="Stine C."/>
            <person name="Li C."/>
            <person name="Tadesse D."/>
        </authorList>
    </citation>
    <scope>NUCLEOTIDE SEQUENCE [LARGE SCALE GENOMIC DNA]</scope>
    <source>
        <strain evidence="1 2">DSM 18292</strain>
    </source>
</reference>
<name>A0A226GQ46_9FLAO</name>
<gene>
    <name evidence="1" type="ORF">B0A66_21390</name>
</gene>
<evidence type="ECO:0000313" key="2">
    <source>
        <dbReference type="Proteomes" id="UP000198345"/>
    </source>
</evidence>
<dbReference type="AlphaFoldDB" id="A0A226GQ46"/>
<protein>
    <submittedName>
        <fullName evidence="1">Uncharacterized protein</fullName>
    </submittedName>
</protein>
<dbReference type="EMBL" id="MUGW01000071">
    <property type="protein sequence ID" value="OXA84045.1"/>
    <property type="molecule type" value="Genomic_DNA"/>
</dbReference>
<dbReference type="Proteomes" id="UP000198345">
    <property type="component" value="Unassembled WGS sequence"/>
</dbReference>
<keyword evidence="2" id="KW-1185">Reference proteome</keyword>
<sequence>MRKLLLINITLLLVFSISSSQGKKYKLEYQNDHIIQNIGIGLVQLVNVEESIVLYTDTTFSRVKTKKAIVGSTIVPLLNKPDYVILYFICLSKNSKYYKIATDDNTFAYIKPSKNFIFYNWNKFLKDQVLGVSSKDLVKNPPRNGISGKTIDIKNWEDDDETTVVKIQGDWLQMKNITQDNKLYWIQWKNEKTLKVYLNLLM</sequence>
<dbReference type="RefSeq" id="WP_089051880.1">
    <property type="nucleotide sequence ID" value="NZ_FXTV01000026.1"/>
</dbReference>